<feature type="compositionally biased region" description="Acidic residues" evidence="2">
    <location>
        <begin position="192"/>
        <end position="212"/>
    </location>
</feature>
<comment type="caution">
    <text evidence="4">The sequence shown here is derived from an EMBL/GenBank/DDBJ whole genome shotgun (WGS) entry which is preliminary data.</text>
</comment>
<feature type="domain" description="Reverse transcriptase" evidence="3">
    <location>
        <begin position="298"/>
        <end position="355"/>
    </location>
</feature>
<organism evidence="4 5">
    <name type="scientific">Tetracentron sinense</name>
    <name type="common">Spur-leaf</name>
    <dbReference type="NCBI Taxonomy" id="13715"/>
    <lineage>
        <taxon>Eukaryota</taxon>
        <taxon>Viridiplantae</taxon>
        <taxon>Streptophyta</taxon>
        <taxon>Embryophyta</taxon>
        <taxon>Tracheophyta</taxon>
        <taxon>Spermatophyta</taxon>
        <taxon>Magnoliopsida</taxon>
        <taxon>Trochodendrales</taxon>
        <taxon>Trochodendraceae</taxon>
        <taxon>Tetracentron</taxon>
    </lineage>
</organism>
<dbReference type="OrthoDB" id="1914518at2759"/>
<dbReference type="PANTHER" id="PTHR33064:SF37">
    <property type="entry name" value="RIBONUCLEASE H"/>
    <property type="match status" value="1"/>
</dbReference>
<accession>A0A835A2A4</accession>
<dbReference type="Proteomes" id="UP000655225">
    <property type="component" value="Unassembled WGS sequence"/>
</dbReference>
<keyword evidence="5" id="KW-1185">Reference proteome</keyword>
<feature type="coiled-coil region" evidence="1">
    <location>
        <begin position="113"/>
        <end position="142"/>
    </location>
</feature>
<proteinExistence type="predicted"/>
<dbReference type="SUPFAM" id="SSF56672">
    <property type="entry name" value="DNA/RNA polymerases"/>
    <property type="match status" value="1"/>
</dbReference>
<dbReference type="Pfam" id="PF00078">
    <property type="entry name" value="RVT_1"/>
    <property type="match status" value="1"/>
</dbReference>
<evidence type="ECO:0000313" key="4">
    <source>
        <dbReference type="EMBL" id="KAF8413166.1"/>
    </source>
</evidence>
<evidence type="ECO:0000256" key="1">
    <source>
        <dbReference type="SAM" id="Coils"/>
    </source>
</evidence>
<dbReference type="PANTHER" id="PTHR33064">
    <property type="entry name" value="POL PROTEIN"/>
    <property type="match status" value="1"/>
</dbReference>
<dbReference type="AlphaFoldDB" id="A0A835A2A4"/>
<feature type="region of interest" description="Disordered" evidence="2">
    <location>
        <begin position="485"/>
        <end position="524"/>
    </location>
</feature>
<name>A0A835A2A4_TETSI</name>
<dbReference type="InterPro" id="IPR043502">
    <property type="entry name" value="DNA/RNA_pol_sf"/>
</dbReference>
<gene>
    <name evidence="4" type="ORF">HHK36_001142</name>
</gene>
<dbReference type="InterPro" id="IPR051320">
    <property type="entry name" value="Viral_Replic_Matur_Polypro"/>
</dbReference>
<dbReference type="Gene3D" id="3.30.70.270">
    <property type="match status" value="1"/>
</dbReference>
<dbReference type="EMBL" id="JABCRI010000001">
    <property type="protein sequence ID" value="KAF8413166.1"/>
    <property type="molecule type" value="Genomic_DNA"/>
</dbReference>
<dbReference type="InterPro" id="IPR000477">
    <property type="entry name" value="RT_dom"/>
</dbReference>
<evidence type="ECO:0000256" key="2">
    <source>
        <dbReference type="SAM" id="MobiDB-lite"/>
    </source>
</evidence>
<reference evidence="4 5" key="1">
    <citation type="submission" date="2020-04" db="EMBL/GenBank/DDBJ databases">
        <title>Plant Genome Project.</title>
        <authorList>
            <person name="Zhang R.-G."/>
        </authorList>
    </citation>
    <scope>NUCLEOTIDE SEQUENCE [LARGE SCALE GENOMIC DNA]</scope>
    <source>
        <strain evidence="4">YNK0</strain>
        <tissue evidence="4">Leaf</tissue>
    </source>
</reference>
<evidence type="ECO:0000259" key="3">
    <source>
        <dbReference type="Pfam" id="PF00078"/>
    </source>
</evidence>
<feature type="region of interest" description="Disordered" evidence="2">
    <location>
        <begin position="188"/>
        <end position="212"/>
    </location>
</feature>
<feature type="compositionally biased region" description="Basic and acidic residues" evidence="2">
    <location>
        <begin position="500"/>
        <end position="512"/>
    </location>
</feature>
<sequence>MMTMSCQMIAIIVSMNYLVIQNQNQNLNTLTLIMTSRIRYIDDPIEHDFRVLQELSKLKGLQDPKLFGFDNIKRMDSQQLLNHARVMAHIEVIPRSIEPEPVSVSTSESLPELQILEAKLQCLQLQIQIAELKAKQTKVERKDKPKPKMVYLQPQEAEEDYSLYLQELLSLQETTGTSAIPVNWDEAYQTTDESESQSEEDIDSSESESIQEDTDLEIDNIAEQPNNVHAIRSSSTQYVTATFTFNGYSPYDICCLYDTGCTLLLAKENVFPPEYWTDGPPNTLTYADQSSSVTNPHNEYSAVYIDDIIVFSRTKDAHYVHLKKIAETLRDNGIIVSKRKAEFCKTKIEFLGCEIFEGQIILQPHVLTKLVDFPEEIKKKQELQTFLGLINYAASHYLPGIAELKLPLQRKLREMASSASSSFSKESDEISILEMKRQIALLEIEISEKKAKLKEAEPVKQAQIKARLQDKPFNLLDELNRQSDQIAFNNPPNFRPSKPNPKDDEKSLDLNQKKIKPWKPSAQRPLSKDQLELLTLVFNHVKQGTGSPNPVRQVETEFSRLNKIIQEKKAQESNFEAVIYSSEIDLKLANLEMLVQWKFLQAQVCPLFFTKYNRWHKIHEALKSKDWEYVLLHCYSEEMKEAFRTHKPLSGSANQAIIKFLFKENLIRICSLSY</sequence>
<keyword evidence="1" id="KW-0175">Coiled coil</keyword>
<protein>
    <recommendedName>
        <fullName evidence="3">Reverse transcriptase domain-containing protein</fullName>
    </recommendedName>
</protein>
<dbReference type="InterPro" id="IPR043128">
    <property type="entry name" value="Rev_trsase/Diguanyl_cyclase"/>
</dbReference>
<evidence type="ECO:0000313" key="5">
    <source>
        <dbReference type="Proteomes" id="UP000655225"/>
    </source>
</evidence>